<dbReference type="SUPFAM" id="SSF52540">
    <property type="entry name" value="P-loop containing nucleoside triphosphate hydrolases"/>
    <property type="match status" value="1"/>
</dbReference>
<evidence type="ECO:0000256" key="2">
    <source>
        <dbReference type="ARBA" id="ARBA00008936"/>
    </source>
</evidence>
<dbReference type="RefSeq" id="WP_131598430.1">
    <property type="nucleotide sequence ID" value="NZ_CBDBYK010000001.1"/>
</dbReference>
<evidence type="ECO:0000256" key="8">
    <source>
        <dbReference type="ARBA" id="ARBA00023065"/>
    </source>
</evidence>
<proteinExistence type="inferred from homology"/>
<name>A0A4R0XT90_9MOLU</name>
<evidence type="ECO:0000256" key="4">
    <source>
        <dbReference type="ARBA" id="ARBA00022741"/>
    </source>
</evidence>
<keyword evidence="10" id="KW-0139">CF(1)</keyword>
<keyword evidence="3" id="KW-0813">Transport</keyword>
<keyword evidence="9" id="KW-0472">Membrane</keyword>
<dbReference type="EMBL" id="PSZO01000003">
    <property type="protein sequence ID" value="TCG11693.1"/>
    <property type="molecule type" value="Genomic_DNA"/>
</dbReference>
<comment type="subunit">
    <text evidence="12">F-type ATPases have 2 components, CF(1) - the catalytic core - and CF(0) - the membrane proton channel. CF(1) has five subunits: alpha(3), beta(3), gamma(1), delta(1), epsilon(1). CF(0) has four main subunits: a(1), b(1), b'(1) and c(9-12).</text>
</comment>
<dbReference type="AlphaFoldDB" id="A0A4R0XT90"/>
<evidence type="ECO:0000313" key="15">
    <source>
        <dbReference type="Proteomes" id="UP000294192"/>
    </source>
</evidence>
<keyword evidence="11" id="KW-0066">ATP synthesis</keyword>
<evidence type="ECO:0000256" key="5">
    <source>
        <dbReference type="ARBA" id="ARBA00022781"/>
    </source>
</evidence>
<evidence type="ECO:0000256" key="10">
    <source>
        <dbReference type="ARBA" id="ARBA00023196"/>
    </source>
</evidence>
<keyword evidence="15" id="KW-1185">Reference proteome</keyword>
<keyword evidence="8" id="KW-0406">Ion transport</keyword>
<accession>A0A4R0XT90</accession>
<evidence type="ECO:0000313" key="14">
    <source>
        <dbReference type="EMBL" id="TCG11693.1"/>
    </source>
</evidence>
<dbReference type="PANTHER" id="PTHR48082:SF2">
    <property type="entry name" value="ATP SYNTHASE SUBUNIT ALPHA, MITOCHONDRIAL"/>
    <property type="match status" value="1"/>
</dbReference>
<dbReference type="InterPro" id="IPR027417">
    <property type="entry name" value="P-loop_NTPase"/>
</dbReference>
<evidence type="ECO:0000256" key="6">
    <source>
        <dbReference type="ARBA" id="ARBA00022840"/>
    </source>
</evidence>
<dbReference type="GO" id="GO:0045259">
    <property type="term" value="C:proton-transporting ATP synthase complex"/>
    <property type="evidence" value="ECO:0007669"/>
    <property type="project" value="UniProtKB-KW"/>
</dbReference>
<evidence type="ECO:0000256" key="11">
    <source>
        <dbReference type="ARBA" id="ARBA00023310"/>
    </source>
</evidence>
<feature type="domain" description="ATPase F1/V1/A1 complex alpha/beta subunit nucleotide-binding" evidence="13">
    <location>
        <begin position="136"/>
        <end position="348"/>
    </location>
</feature>
<dbReference type="InterPro" id="IPR000194">
    <property type="entry name" value="ATPase_F1/V1/A1_a/bsu_nucl-bd"/>
</dbReference>
<reference evidence="14 15" key="1">
    <citation type="submission" date="2018-02" db="EMBL/GenBank/DDBJ databases">
        <title>Mycoplasma marinum and Mycoplasma todarodis sp. nov., moderately halophilic and psychrotolerant mycoplasmas isolated from cephalopods.</title>
        <authorList>
            <person name="Viver T."/>
        </authorList>
    </citation>
    <scope>NUCLEOTIDE SEQUENCE [LARGE SCALE GENOMIC DNA]</scope>
    <source>
        <strain evidence="14 15">PE</strain>
    </source>
</reference>
<dbReference type="InterPro" id="IPR020003">
    <property type="entry name" value="ATPase_a/bsu_AS"/>
</dbReference>
<evidence type="ECO:0000256" key="1">
    <source>
        <dbReference type="ARBA" id="ARBA00004370"/>
    </source>
</evidence>
<dbReference type="Proteomes" id="UP000294192">
    <property type="component" value="Unassembled WGS sequence"/>
</dbReference>
<dbReference type="GO" id="GO:0005524">
    <property type="term" value="F:ATP binding"/>
    <property type="evidence" value="ECO:0007669"/>
    <property type="project" value="UniProtKB-KW"/>
</dbReference>
<evidence type="ECO:0000259" key="13">
    <source>
        <dbReference type="Pfam" id="PF00006"/>
    </source>
</evidence>
<evidence type="ECO:0000256" key="12">
    <source>
        <dbReference type="ARBA" id="ARBA00026013"/>
    </source>
</evidence>
<dbReference type="InterPro" id="IPR005294">
    <property type="entry name" value="ATP_synth_F1_asu"/>
</dbReference>
<evidence type="ECO:0000256" key="3">
    <source>
        <dbReference type="ARBA" id="ARBA00022448"/>
    </source>
</evidence>
<evidence type="ECO:0000256" key="7">
    <source>
        <dbReference type="ARBA" id="ARBA00022967"/>
    </source>
</evidence>
<evidence type="ECO:0000256" key="9">
    <source>
        <dbReference type="ARBA" id="ARBA00023136"/>
    </source>
</evidence>
<dbReference type="GO" id="GO:0046933">
    <property type="term" value="F:proton-transporting ATP synthase activity, rotational mechanism"/>
    <property type="evidence" value="ECO:0007669"/>
    <property type="project" value="InterPro"/>
</dbReference>
<keyword evidence="6" id="KW-0067">ATP-binding</keyword>
<keyword evidence="4" id="KW-0547">Nucleotide-binding</keyword>
<dbReference type="Gene3D" id="3.40.50.12240">
    <property type="match status" value="1"/>
</dbReference>
<protein>
    <submittedName>
        <fullName evidence="14">F0F1 ATP synthase subunit alpha</fullName>
    </submittedName>
</protein>
<comment type="similarity">
    <text evidence="2">Belongs to the ATPase alpha/beta chains family.</text>
</comment>
<dbReference type="Pfam" id="PF00006">
    <property type="entry name" value="ATP-synt_ab"/>
    <property type="match status" value="1"/>
</dbReference>
<dbReference type="GO" id="GO:0043531">
    <property type="term" value="F:ADP binding"/>
    <property type="evidence" value="ECO:0007669"/>
    <property type="project" value="TreeGrafter"/>
</dbReference>
<dbReference type="FunFam" id="3.40.50.300:FF:002432">
    <property type="entry name" value="ATP synthase subunit alpha, mitochondrial"/>
    <property type="match status" value="1"/>
</dbReference>
<comment type="caution">
    <text evidence="14">The sequence shown here is derived from an EMBL/GenBank/DDBJ whole genome shotgun (WGS) entry which is preliminary data.</text>
</comment>
<comment type="subcellular location">
    <subcellularLocation>
        <location evidence="1">Membrane</location>
    </subcellularLocation>
</comment>
<dbReference type="PANTHER" id="PTHR48082">
    <property type="entry name" value="ATP SYNTHASE SUBUNIT ALPHA, MITOCHONDRIAL"/>
    <property type="match status" value="1"/>
</dbReference>
<organism evidence="14 15">
    <name type="scientific">Mycoplasma marinum</name>
    <dbReference type="NCBI Taxonomy" id="1937190"/>
    <lineage>
        <taxon>Bacteria</taxon>
        <taxon>Bacillati</taxon>
        <taxon>Mycoplasmatota</taxon>
        <taxon>Mollicutes</taxon>
        <taxon>Mycoplasmataceae</taxon>
        <taxon>Mycoplasma</taxon>
    </lineage>
</organism>
<dbReference type="OrthoDB" id="9803053at2"/>
<keyword evidence="7" id="KW-1278">Translocase</keyword>
<dbReference type="PROSITE" id="PS00152">
    <property type="entry name" value="ATPASE_ALPHA_BETA"/>
    <property type="match status" value="1"/>
</dbReference>
<gene>
    <name evidence="14" type="ORF">C4B24_00880</name>
</gene>
<sequence length="514" mass="58293">MIKITKIKKDIVIIQDKEKKIIDFIQDEVVIFQSGAKGIILLAENNFAIVGMLSSTGEFDISVGMTAKKTGEQFKIYPSNSLLGMVVNYLGEPITPIKYDSKGTFTKGKKGFPVDVNDVKMTKRDNINEAFMSGMFGIDVFIPFGKGQRELVIGDKNTGKTTIALSFIKQNYSDPKAIFIYNAIGKTKGEVYRVIDFLNKNNLTKKTIIVATFIEDSEIAQYYSPYLATAIAEYYRVNSKKDAFIIYDDLIKQADAYRSLCIQMGITPGRESFPGDIFYAHSRLLERSGKFKDGTSISSICICETIEEDTSSYIPTNIISITDGQIVTSKEKFNLNIFPAINYGKSVSRVGRSAQFEIVRKSQNNLQFLLANYYTLEEKFIFAESQTELQQSSAYKGFILSSILQQGKDVLYNAKDVFLLILLINEGVFKTIYDKNNLQELVVYLFNKVKTDDRFIKAFESLDVNDSNNLDGFKKIISIEIKTLISLWLRNKHKNNENKYNEIIEAYQGFNFLK</sequence>
<keyword evidence="5" id="KW-0375">Hydrogen ion transport</keyword>